<dbReference type="PANTHER" id="PTHR23502">
    <property type="entry name" value="MAJOR FACILITATOR SUPERFAMILY"/>
    <property type="match status" value="1"/>
</dbReference>
<protein>
    <submittedName>
        <fullName evidence="11">Major facilitator superfamily domain-containing protein</fullName>
    </submittedName>
</protein>
<feature type="transmembrane region" description="Helical" evidence="9">
    <location>
        <begin position="213"/>
        <end position="235"/>
    </location>
</feature>
<dbReference type="InterPro" id="IPR020846">
    <property type="entry name" value="MFS_dom"/>
</dbReference>
<feature type="transmembrane region" description="Helical" evidence="9">
    <location>
        <begin position="96"/>
        <end position="115"/>
    </location>
</feature>
<feature type="transmembrane region" description="Helical" evidence="9">
    <location>
        <begin position="396"/>
        <end position="417"/>
    </location>
</feature>
<dbReference type="SUPFAM" id="SSF103473">
    <property type="entry name" value="MFS general substrate transporter"/>
    <property type="match status" value="1"/>
</dbReference>
<dbReference type="InterPro" id="IPR011701">
    <property type="entry name" value="MFS"/>
</dbReference>
<keyword evidence="12" id="KW-1185">Reference proteome</keyword>
<feature type="transmembrane region" description="Helical" evidence="9">
    <location>
        <begin position="330"/>
        <end position="348"/>
    </location>
</feature>
<comment type="caution">
    <text evidence="11">The sequence shown here is derived from an EMBL/GenBank/DDBJ whole genome shotgun (WGS) entry which is preliminary data.</text>
</comment>
<evidence type="ECO:0000256" key="4">
    <source>
        <dbReference type="ARBA" id="ARBA00022692"/>
    </source>
</evidence>
<feature type="transmembrane region" description="Helical" evidence="9">
    <location>
        <begin position="184"/>
        <end position="207"/>
    </location>
</feature>
<proteinExistence type="inferred from homology"/>
<keyword evidence="5 9" id="KW-1133">Transmembrane helix</keyword>
<feature type="transmembrane region" description="Helical" evidence="9">
    <location>
        <begin position="127"/>
        <end position="145"/>
    </location>
</feature>
<dbReference type="InterPro" id="IPR036259">
    <property type="entry name" value="MFS_trans_sf"/>
</dbReference>
<dbReference type="Proteomes" id="UP000770015">
    <property type="component" value="Unassembled WGS sequence"/>
</dbReference>
<keyword evidence="4 9" id="KW-0812">Transmembrane</keyword>
<dbReference type="GO" id="GO:0022857">
    <property type="term" value="F:transmembrane transporter activity"/>
    <property type="evidence" value="ECO:0007669"/>
    <property type="project" value="InterPro"/>
</dbReference>
<evidence type="ECO:0000313" key="12">
    <source>
        <dbReference type="Proteomes" id="UP000770015"/>
    </source>
</evidence>
<evidence type="ECO:0000313" key="11">
    <source>
        <dbReference type="EMBL" id="KAH6676857.1"/>
    </source>
</evidence>
<dbReference type="Gene3D" id="1.20.1250.20">
    <property type="entry name" value="MFS general substrate transporter like domains"/>
    <property type="match status" value="1"/>
</dbReference>
<sequence>MDSDNTDNTAVPAALPKKLPYWRLVIDRAGITEDVLHHDYEGSGTREDPYVISWIPHDPRDPMGWTLATLAVALVSSAYSGGVAEIIAEFDISSEVAILGVSLFVLGFAIGPLFWAPLSELYGRQVLFIGTYALLTAFNAGCAGAKNAETLMVLRFFAGAFGSSPLTNAGGIIADMFPASQRGLAMAIFAAAPFLGPALGPVIGGFLGMAAGWRWVMGFLAAFTGFFWIVGSLLIPETYGPVLLQTRAKKLSKMTGKVYISRAEHQRGPVAKVSLFKTALSRPWVLLFKEPIVLLLSIYMSVIYGTLYLFFAAFPIVFQQQRGWNAGEGGLAFLGITVGMMGAICYVIPDNNRYIRVQQRNGGAAPAEARLPPCIVGSFALPIGLFWFAWTCQSSVHFMVSIAAGVPFGFGMVLVFLSGMNYLIDSYTLFAASALAANSVLRSLFGAVFPLFTRYMYDDLGVNWATSIPAFLTLACLPFPLLFYKYGAAIRKRCKFAAESEAFMEKMRQGAGAAAQPAAEIEKKESVLEGSRPAAINLPEASDRETVAVNAMTEGQNRRTLQPRAPRRSRSPTIAPRVRSEMAAQAPSLWEASWGACRWAVGASSAVVTGAAVPEY</sequence>
<evidence type="ECO:0000259" key="10">
    <source>
        <dbReference type="PROSITE" id="PS50850"/>
    </source>
</evidence>
<dbReference type="PANTHER" id="PTHR23502:SF186">
    <property type="entry name" value="MAJOR FACILITATOR SUPERFAMILY (MFS) PROFILE DOMAIN-CONTAINING PROTEIN"/>
    <property type="match status" value="1"/>
</dbReference>
<feature type="transmembrane region" description="Helical" evidence="9">
    <location>
        <begin position="429"/>
        <end position="452"/>
    </location>
</feature>
<evidence type="ECO:0000256" key="9">
    <source>
        <dbReference type="SAM" id="Phobius"/>
    </source>
</evidence>
<dbReference type="OrthoDB" id="446368at2759"/>
<keyword evidence="3" id="KW-1003">Cell membrane</keyword>
<name>A0A9P8V5T7_9PEZI</name>
<evidence type="ECO:0000256" key="1">
    <source>
        <dbReference type="ARBA" id="ARBA00004651"/>
    </source>
</evidence>
<dbReference type="Pfam" id="PF07690">
    <property type="entry name" value="MFS_1"/>
    <property type="match status" value="1"/>
</dbReference>
<feature type="transmembrane region" description="Helical" evidence="9">
    <location>
        <begin position="369"/>
        <end position="390"/>
    </location>
</feature>
<evidence type="ECO:0000256" key="6">
    <source>
        <dbReference type="ARBA" id="ARBA00023136"/>
    </source>
</evidence>
<dbReference type="EMBL" id="JAGSXJ010000023">
    <property type="protein sequence ID" value="KAH6676857.1"/>
    <property type="molecule type" value="Genomic_DNA"/>
</dbReference>
<dbReference type="AlphaFoldDB" id="A0A9P8V5T7"/>
<comment type="subcellular location">
    <subcellularLocation>
        <location evidence="1">Cell membrane</location>
        <topology evidence="1">Multi-pass membrane protein</topology>
    </subcellularLocation>
</comment>
<accession>A0A9P8V5T7</accession>
<dbReference type="FunFam" id="1.20.1250.20:FF:000266">
    <property type="entry name" value="MFS multidrug transporter, putative"/>
    <property type="match status" value="1"/>
</dbReference>
<feature type="domain" description="Major facilitator superfamily (MFS) profile" evidence="10">
    <location>
        <begin position="61"/>
        <end position="493"/>
    </location>
</feature>
<comment type="similarity">
    <text evidence="7">Belongs to the major facilitator superfamily. DHA1 family. Polyamines/proton antiporter (TC 2.A.1.2.16) subfamily.</text>
</comment>
<evidence type="ECO:0000256" key="8">
    <source>
        <dbReference type="SAM" id="MobiDB-lite"/>
    </source>
</evidence>
<feature type="transmembrane region" description="Helical" evidence="9">
    <location>
        <begin position="63"/>
        <end position="84"/>
    </location>
</feature>
<keyword evidence="6 9" id="KW-0472">Membrane</keyword>
<reference evidence="11" key="1">
    <citation type="journal article" date="2021" name="Nat. Commun.">
        <title>Genetic determinants of endophytism in the Arabidopsis root mycobiome.</title>
        <authorList>
            <person name="Mesny F."/>
            <person name="Miyauchi S."/>
            <person name="Thiergart T."/>
            <person name="Pickel B."/>
            <person name="Atanasova L."/>
            <person name="Karlsson M."/>
            <person name="Huettel B."/>
            <person name="Barry K.W."/>
            <person name="Haridas S."/>
            <person name="Chen C."/>
            <person name="Bauer D."/>
            <person name="Andreopoulos W."/>
            <person name="Pangilinan J."/>
            <person name="LaButti K."/>
            <person name="Riley R."/>
            <person name="Lipzen A."/>
            <person name="Clum A."/>
            <person name="Drula E."/>
            <person name="Henrissat B."/>
            <person name="Kohler A."/>
            <person name="Grigoriev I.V."/>
            <person name="Martin F.M."/>
            <person name="Hacquard S."/>
        </authorList>
    </citation>
    <scope>NUCLEOTIDE SEQUENCE</scope>
    <source>
        <strain evidence="11">MPI-SDFR-AT-0117</strain>
    </source>
</reference>
<gene>
    <name evidence="11" type="ORF">F5X68DRAFT_224103</name>
</gene>
<organism evidence="11 12">
    <name type="scientific">Plectosphaerella plurivora</name>
    <dbReference type="NCBI Taxonomy" id="936078"/>
    <lineage>
        <taxon>Eukaryota</taxon>
        <taxon>Fungi</taxon>
        <taxon>Dikarya</taxon>
        <taxon>Ascomycota</taxon>
        <taxon>Pezizomycotina</taxon>
        <taxon>Sordariomycetes</taxon>
        <taxon>Hypocreomycetidae</taxon>
        <taxon>Glomerellales</taxon>
        <taxon>Plectosphaerellaceae</taxon>
        <taxon>Plectosphaerella</taxon>
    </lineage>
</organism>
<feature type="transmembrane region" description="Helical" evidence="9">
    <location>
        <begin position="464"/>
        <end position="484"/>
    </location>
</feature>
<dbReference type="CDD" id="cd17323">
    <property type="entry name" value="MFS_Tpo1_MDR_like"/>
    <property type="match status" value="1"/>
</dbReference>
<feature type="transmembrane region" description="Helical" evidence="9">
    <location>
        <begin position="292"/>
        <end position="318"/>
    </location>
</feature>
<evidence type="ECO:0000256" key="3">
    <source>
        <dbReference type="ARBA" id="ARBA00022475"/>
    </source>
</evidence>
<dbReference type="PROSITE" id="PS50850">
    <property type="entry name" value="MFS"/>
    <property type="match status" value="1"/>
</dbReference>
<evidence type="ECO:0000256" key="7">
    <source>
        <dbReference type="ARBA" id="ARBA00038459"/>
    </source>
</evidence>
<evidence type="ECO:0000256" key="5">
    <source>
        <dbReference type="ARBA" id="ARBA00022989"/>
    </source>
</evidence>
<feature type="region of interest" description="Disordered" evidence="8">
    <location>
        <begin position="553"/>
        <end position="580"/>
    </location>
</feature>
<dbReference type="GO" id="GO:0005886">
    <property type="term" value="C:plasma membrane"/>
    <property type="evidence" value="ECO:0007669"/>
    <property type="project" value="UniProtKB-SubCell"/>
</dbReference>
<evidence type="ECO:0000256" key="2">
    <source>
        <dbReference type="ARBA" id="ARBA00022448"/>
    </source>
</evidence>
<keyword evidence="2" id="KW-0813">Transport</keyword>